<comment type="caution">
    <text evidence="9">The sequence shown here is derived from an EMBL/GenBank/DDBJ whole genome shotgun (WGS) entry which is preliminary data.</text>
</comment>
<name>A0ABQ5UY47_9PROT</name>
<dbReference type="InterPro" id="IPR015892">
    <property type="entry name" value="Carbonic_anhydrase_CS"/>
</dbReference>
<dbReference type="InterPro" id="IPR036874">
    <property type="entry name" value="Carbonic_anhydrase_sf"/>
</dbReference>
<comment type="catalytic activity">
    <reaction evidence="7 8">
        <text>hydrogencarbonate + H(+) = CO2 + H2O</text>
        <dbReference type="Rhea" id="RHEA:10748"/>
        <dbReference type="ChEBI" id="CHEBI:15377"/>
        <dbReference type="ChEBI" id="CHEBI:15378"/>
        <dbReference type="ChEBI" id="CHEBI:16526"/>
        <dbReference type="ChEBI" id="CHEBI:17544"/>
        <dbReference type="EC" id="4.2.1.1"/>
    </reaction>
</comment>
<keyword evidence="10" id="KW-1185">Reference proteome</keyword>
<dbReference type="Gene3D" id="3.40.1050.10">
    <property type="entry name" value="Carbonic anhydrase"/>
    <property type="match status" value="1"/>
</dbReference>
<reference evidence="9" key="1">
    <citation type="journal article" date="2014" name="Int. J. Syst. Evol. Microbiol.">
        <title>Complete genome of a new Firmicutes species belonging to the dominant human colonic microbiota ('Ruminococcus bicirculans') reveals two chromosomes and a selective capacity to utilize plant glucans.</title>
        <authorList>
            <consortium name="NISC Comparative Sequencing Program"/>
            <person name="Wegmann U."/>
            <person name="Louis P."/>
            <person name="Goesmann A."/>
            <person name="Henrissat B."/>
            <person name="Duncan S.H."/>
            <person name="Flint H.J."/>
        </authorList>
    </citation>
    <scope>NUCLEOTIDE SEQUENCE</scope>
    <source>
        <strain evidence="9">NBRC 108216</strain>
    </source>
</reference>
<evidence type="ECO:0000313" key="9">
    <source>
        <dbReference type="EMBL" id="GLQ20223.1"/>
    </source>
</evidence>
<evidence type="ECO:0000256" key="7">
    <source>
        <dbReference type="ARBA" id="ARBA00048348"/>
    </source>
</evidence>
<protein>
    <recommendedName>
        <fullName evidence="3 8">Carbonic anhydrase</fullName>
        <ecNumber evidence="3 8">4.2.1.1</ecNumber>
    </recommendedName>
    <alternativeName>
        <fullName evidence="8">Carbonate dehydratase</fullName>
    </alternativeName>
</protein>
<dbReference type="EC" id="4.2.1.1" evidence="3 8"/>
<keyword evidence="6 8" id="KW-0456">Lyase</keyword>
<evidence type="ECO:0000256" key="1">
    <source>
        <dbReference type="ARBA" id="ARBA00001947"/>
    </source>
</evidence>
<reference evidence="9" key="2">
    <citation type="submission" date="2023-01" db="EMBL/GenBank/DDBJ databases">
        <title>Draft genome sequence of Algimonas porphyrae strain NBRC 108216.</title>
        <authorList>
            <person name="Sun Q."/>
            <person name="Mori K."/>
        </authorList>
    </citation>
    <scope>NUCLEOTIDE SEQUENCE</scope>
    <source>
        <strain evidence="9">NBRC 108216</strain>
    </source>
</reference>
<organism evidence="9 10">
    <name type="scientific">Algimonas porphyrae</name>
    <dbReference type="NCBI Taxonomy" id="1128113"/>
    <lineage>
        <taxon>Bacteria</taxon>
        <taxon>Pseudomonadati</taxon>
        <taxon>Pseudomonadota</taxon>
        <taxon>Alphaproteobacteria</taxon>
        <taxon>Maricaulales</taxon>
        <taxon>Robiginitomaculaceae</taxon>
        <taxon>Algimonas</taxon>
    </lineage>
</organism>
<evidence type="ECO:0000256" key="6">
    <source>
        <dbReference type="ARBA" id="ARBA00023239"/>
    </source>
</evidence>
<evidence type="ECO:0000256" key="5">
    <source>
        <dbReference type="ARBA" id="ARBA00022833"/>
    </source>
</evidence>
<comment type="similarity">
    <text evidence="2 8">Belongs to the beta-class carbonic anhydrase family.</text>
</comment>
<accession>A0ABQ5UY47</accession>
<evidence type="ECO:0000256" key="4">
    <source>
        <dbReference type="ARBA" id="ARBA00022723"/>
    </source>
</evidence>
<dbReference type="SUPFAM" id="SSF53056">
    <property type="entry name" value="beta-carbonic anhydrase, cab"/>
    <property type="match status" value="1"/>
</dbReference>
<comment type="cofactor">
    <cofactor evidence="1">
        <name>Zn(2+)</name>
        <dbReference type="ChEBI" id="CHEBI:29105"/>
    </cofactor>
</comment>
<keyword evidence="5 8" id="KW-0862">Zinc</keyword>
<dbReference type="PANTHER" id="PTHR11002">
    <property type="entry name" value="CARBONIC ANHYDRASE"/>
    <property type="match status" value="1"/>
</dbReference>
<evidence type="ECO:0000313" key="10">
    <source>
        <dbReference type="Proteomes" id="UP001161390"/>
    </source>
</evidence>
<dbReference type="Pfam" id="PF00484">
    <property type="entry name" value="Pro_CA"/>
    <property type="match status" value="1"/>
</dbReference>
<dbReference type="PROSITE" id="PS00704">
    <property type="entry name" value="PROK_CO2_ANHYDRASE_1"/>
    <property type="match status" value="1"/>
</dbReference>
<proteinExistence type="inferred from homology"/>
<sequence>MPDKLIKGYREFRLSDFEEQKNLYETLGRSGQSPRVMLISCSDSRVDPTDIFHAYPGEMFVLRNVANIVPRGDVETPTPSTAAALEYAVNILGVKVILVMGHESCGGIEGCLNGIEDGYVGAWIRHLSPARDRILARGLTGKDAQTELELEAVRMSLQNLMSFDFIAQKVRDGELVLQGAYFSIISAKLLMMERTGAFAEVSPTE</sequence>
<evidence type="ECO:0000256" key="3">
    <source>
        <dbReference type="ARBA" id="ARBA00012925"/>
    </source>
</evidence>
<evidence type="ECO:0000256" key="2">
    <source>
        <dbReference type="ARBA" id="ARBA00006217"/>
    </source>
</evidence>
<dbReference type="SMART" id="SM00947">
    <property type="entry name" value="Pro_CA"/>
    <property type="match status" value="1"/>
</dbReference>
<dbReference type="EMBL" id="BSNJ01000002">
    <property type="protein sequence ID" value="GLQ20223.1"/>
    <property type="molecule type" value="Genomic_DNA"/>
</dbReference>
<dbReference type="Proteomes" id="UP001161390">
    <property type="component" value="Unassembled WGS sequence"/>
</dbReference>
<dbReference type="RefSeq" id="WP_284370594.1">
    <property type="nucleotide sequence ID" value="NZ_BSNJ01000002.1"/>
</dbReference>
<gene>
    <name evidence="9" type="ORF">GCM10007854_11780</name>
</gene>
<keyword evidence="4" id="KW-0479">Metal-binding</keyword>
<dbReference type="PANTHER" id="PTHR11002:SF76">
    <property type="entry name" value="CARBONIC ANHYDRASE"/>
    <property type="match status" value="1"/>
</dbReference>
<dbReference type="PROSITE" id="PS00705">
    <property type="entry name" value="PROK_CO2_ANHYDRASE_2"/>
    <property type="match status" value="1"/>
</dbReference>
<dbReference type="InterPro" id="IPR001765">
    <property type="entry name" value="Carbonic_anhydrase"/>
</dbReference>
<evidence type="ECO:0000256" key="8">
    <source>
        <dbReference type="RuleBase" id="RU003956"/>
    </source>
</evidence>
<comment type="function">
    <text evidence="8">Reversible hydration of carbon dioxide.</text>
</comment>